<feature type="region of interest" description="Disordered" evidence="1">
    <location>
        <begin position="82"/>
        <end position="126"/>
    </location>
</feature>
<keyword evidence="3" id="KW-1185">Reference proteome</keyword>
<dbReference type="Proteomes" id="UP000008066">
    <property type="component" value="Unassembled WGS sequence"/>
</dbReference>
<feature type="region of interest" description="Disordered" evidence="1">
    <location>
        <begin position="1"/>
        <end position="68"/>
    </location>
</feature>
<dbReference type="EMBL" id="GL988041">
    <property type="protein sequence ID" value="EGS21678.1"/>
    <property type="molecule type" value="Genomic_DNA"/>
</dbReference>
<dbReference type="HOGENOM" id="CLU_1594336_0_0_1"/>
<protein>
    <submittedName>
        <fullName evidence="2">Uncharacterized protein</fullName>
    </submittedName>
</protein>
<dbReference type="RefSeq" id="XP_006693974.1">
    <property type="nucleotide sequence ID" value="XM_006693911.1"/>
</dbReference>
<dbReference type="AlphaFoldDB" id="G0S6S6"/>
<evidence type="ECO:0000313" key="2">
    <source>
        <dbReference type="EMBL" id="EGS21678.1"/>
    </source>
</evidence>
<feature type="compositionally biased region" description="Polar residues" evidence="1">
    <location>
        <begin position="50"/>
        <end position="61"/>
    </location>
</feature>
<organism evidence="3">
    <name type="scientific">Chaetomium thermophilum (strain DSM 1495 / CBS 144.50 / IMI 039719)</name>
    <name type="common">Thermochaetoides thermophila</name>
    <dbReference type="NCBI Taxonomy" id="759272"/>
    <lineage>
        <taxon>Eukaryota</taxon>
        <taxon>Fungi</taxon>
        <taxon>Dikarya</taxon>
        <taxon>Ascomycota</taxon>
        <taxon>Pezizomycotina</taxon>
        <taxon>Sordariomycetes</taxon>
        <taxon>Sordariomycetidae</taxon>
        <taxon>Sordariales</taxon>
        <taxon>Chaetomiaceae</taxon>
        <taxon>Thermochaetoides</taxon>
    </lineage>
</organism>
<feature type="compositionally biased region" description="Basic and acidic residues" evidence="1">
    <location>
        <begin position="82"/>
        <end position="103"/>
    </location>
</feature>
<dbReference type="KEGG" id="cthr:CTHT_0035440"/>
<dbReference type="STRING" id="759272.G0S6S6"/>
<dbReference type="OrthoDB" id="5575722at2759"/>
<sequence length="167" mass="18538">MARRASHANLRVPQDEDADADDGFDPVLDNSDGDNLYQTGTKEKRASIAAVQQQVGNSSNESEPRTYEDLLERTRKSLAGYEEARKKAQQEKRRSLQQQKKEAAAAARRKSRLGGVGEEEEGQANTSLLLAEELLNEGRDNDYEAVFMSRPKIKNSPVGSPAVGFWE</sequence>
<gene>
    <name evidence="2" type="ORF">CTHT_0035440</name>
</gene>
<accession>G0S6S6</accession>
<dbReference type="GeneID" id="18257582"/>
<evidence type="ECO:0000256" key="1">
    <source>
        <dbReference type="SAM" id="MobiDB-lite"/>
    </source>
</evidence>
<name>G0S6S6_CHATD</name>
<proteinExistence type="predicted"/>
<evidence type="ECO:0000313" key="3">
    <source>
        <dbReference type="Proteomes" id="UP000008066"/>
    </source>
</evidence>
<reference evidence="2 3" key="1">
    <citation type="journal article" date="2011" name="Cell">
        <title>Insight into structure and assembly of the nuclear pore complex by utilizing the genome of a eukaryotic thermophile.</title>
        <authorList>
            <person name="Amlacher S."/>
            <person name="Sarges P."/>
            <person name="Flemming D."/>
            <person name="van Noort V."/>
            <person name="Kunze R."/>
            <person name="Devos D.P."/>
            <person name="Arumugam M."/>
            <person name="Bork P."/>
            <person name="Hurt E."/>
        </authorList>
    </citation>
    <scope>NUCLEOTIDE SEQUENCE [LARGE SCALE GENOMIC DNA]</scope>
    <source>
        <strain evidence="3">DSM 1495 / CBS 144.50 / IMI 039719</strain>
    </source>
</reference>
<feature type="compositionally biased region" description="Acidic residues" evidence="1">
    <location>
        <begin position="15"/>
        <end position="24"/>
    </location>
</feature>